<dbReference type="STRING" id="5601.A0A0D2CYI7"/>
<dbReference type="HOGENOM" id="CLU_959758_0_0_1"/>
<dbReference type="PANTHER" id="PTHR24287">
    <property type="entry name" value="P450, PUTATIVE (EUROFUNG)-RELATED"/>
    <property type="match status" value="1"/>
</dbReference>
<dbReference type="PANTHER" id="PTHR24287:SF1">
    <property type="entry name" value="P450, PUTATIVE (EUROFUNG)-RELATED"/>
    <property type="match status" value="1"/>
</dbReference>
<evidence type="ECO:0000313" key="8">
    <source>
        <dbReference type="EMBL" id="KIW70281.1"/>
    </source>
</evidence>
<keyword evidence="3" id="KW-0349">Heme</keyword>
<comment type="similarity">
    <text evidence="2">Belongs to the cytochrome P450 family.</text>
</comment>
<protein>
    <submittedName>
        <fullName evidence="8">Uncharacterized protein</fullName>
    </submittedName>
</protein>
<dbReference type="InterPro" id="IPR001128">
    <property type="entry name" value="Cyt_P450"/>
</dbReference>
<proteinExistence type="inferred from homology"/>
<evidence type="ECO:0000256" key="2">
    <source>
        <dbReference type="ARBA" id="ARBA00010617"/>
    </source>
</evidence>
<accession>A0A0D2CYI7</accession>
<dbReference type="Gene3D" id="1.10.630.10">
    <property type="entry name" value="Cytochrome P450"/>
    <property type="match status" value="1"/>
</dbReference>
<dbReference type="InterPro" id="IPR047146">
    <property type="entry name" value="Cyt_P450_E_CYP52_fungi"/>
</dbReference>
<dbReference type="InterPro" id="IPR036396">
    <property type="entry name" value="Cyt_P450_sf"/>
</dbReference>
<dbReference type="Pfam" id="PF00067">
    <property type="entry name" value="p450"/>
    <property type="match status" value="1"/>
</dbReference>
<dbReference type="GO" id="GO:0020037">
    <property type="term" value="F:heme binding"/>
    <property type="evidence" value="ECO:0007669"/>
    <property type="project" value="InterPro"/>
</dbReference>
<dbReference type="GO" id="GO:0005506">
    <property type="term" value="F:iron ion binding"/>
    <property type="evidence" value="ECO:0007669"/>
    <property type="project" value="InterPro"/>
</dbReference>
<evidence type="ECO:0000256" key="1">
    <source>
        <dbReference type="ARBA" id="ARBA00001971"/>
    </source>
</evidence>
<dbReference type="Proteomes" id="UP000054266">
    <property type="component" value="Unassembled WGS sequence"/>
</dbReference>
<evidence type="ECO:0000256" key="5">
    <source>
        <dbReference type="ARBA" id="ARBA00023002"/>
    </source>
</evidence>
<keyword evidence="7" id="KW-0503">Monooxygenase</keyword>
<dbReference type="GO" id="GO:0004497">
    <property type="term" value="F:monooxygenase activity"/>
    <property type="evidence" value="ECO:0007669"/>
    <property type="project" value="UniProtKB-KW"/>
</dbReference>
<name>A0A0D2CYI7_9EURO</name>
<keyword evidence="4" id="KW-0479">Metal-binding</keyword>
<organism evidence="8 9">
    <name type="scientific">Phialophora macrospora</name>
    <dbReference type="NCBI Taxonomy" id="1851006"/>
    <lineage>
        <taxon>Eukaryota</taxon>
        <taxon>Fungi</taxon>
        <taxon>Dikarya</taxon>
        <taxon>Ascomycota</taxon>
        <taxon>Pezizomycotina</taxon>
        <taxon>Eurotiomycetes</taxon>
        <taxon>Chaetothyriomycetidae</taxon>
        <taxon>Chaetothyriales</taxon>
        <taxon>Herpotrichiellaceae</taxon>
        <taxon>Phialophora</taxon>
    </lineage>
</organism>
<keyword evidence="6" id="KW-0408">Iron</keyword>
<comment type="cofactor">
    <cofactor evidence="1">
        <name>heme</name>
        <dbReference type="ChEBI" id="CHEBI:30413"/>
    </cofactor>
</comment>
<dbReference type="SUPFAM" id="SSF48264">
    <property type="entry name" value="Cytochrome P450"/>
    <property type="match status" value="1"/>
</dbReference>
<dbReference type="GO" id="GO:0016705">
    <property type="term" value="F:oxidoreductase activity, acting on paired donors, with incorporation or reduction of molecular oxygen"/>
    <property type="evidence" value="ECO:0007669"/>
    <property type="project" value="InterPro"/>
</dbReference>
<keyword evidence="9" id="KW-1185">Reference proteome</keyword>
<evidence type="ECO:0000256" key="3">
    <source>
        <dbReference type="ARBA" id="ARBA00022617"/>
    </source>
</evidence>
<evidence type="ECO:0000256" key="4">
    <source>
        <dbReference type="ARBA" id="ARBA00022723"/>
    </source>
</evidence>
<dbReference type="EMBL" id="KN846957">
    <property type="protein sequence ID" value="KIW70281.1"/>
    <property type="molecule type" value="Genomic_DNA"/>
</dbReference>
<sequence length="290" mass="32916">MISQKETKFGIDNGCLPVQTKAPYYLPLSLDLVSRGFEANSEQRLLSLFSEFYDTLGPNIEQSLLGATGFVTIDPVSLEAILSSRFDGPRRINSFWAFLGDGIFSQDGQSWKRSREPLRRQFVRMQYQSVEVFKEHVDNLVDARKRAPDIVDLQPIFFRYNLDITTALTFNQSVSPLQNEGRDFFSEDFGYGANVTAMRARLGDFYWLHTSRRFVKACKEVKMYADAFIAQALSDAKQSLLSGCHINQSFLTPFWARTLVPKPAESRWAVDTAHAAPESLNRAVLVKSRS</sequence>
<evidence type="ECO:0000256" key="6">
    <source>
        <dbReference type="ARBA" id="ARBA00023004"/>
    </source>
</evidence>
<evidence type="ECO:0000313" key="9">
    <source>
        <dbReference type="Proteomes" id="UP000054266"/>
    </source>
</evidence>
<reference evidence="8 9" key="1">
    <citation type="submission" date="2015-01" db="EMBL/GenBank/DDBJ databases">
        <title>The Genome Sequence of Capronia semiimmersa CBS27337.</title>
        <authorList>
            <consortium name="The Broad Institute Genomics Platform"/>
            <person name="Cuomo C."/>
            <person name="de Hoog S."/>
            <person name="Gorbushina A."/>
            <person name="Stielow B."/>
            <person name="Teixiera M."/>
            <person name="Abouelleil A."/>
            <person name="Chapman S.B."/>
            <person name="Priest M."/>
            <person name="Young S.K."/>
            <person name="Wortman J."/>
            <person name="Nusbaum C."/>
            <person name="Birren B."/>
        </authorList>
    </citation>
    <scope>NUCLEOTIDE SEQUENCE [LARGE SCALE GENOMIC DNA]</scope>
    <source>
        <strain evidence="8 9">CBS 27337</strain>
    </source>
</reference>
<gene>
    <name evidence="8" type="ORF">PV04_02566</name>
</gene>
<evidence type="ECO:0000256" key="7">
    <source>
        <dbReference type="ARBA" id="ARBA00023033"/>
    </source>
</evidence>
<dbReference type="AlphaFoldDB" id="A0A0D2CYI7"/>
<keyword evidence="5" id="KW-0560">Oxidoreductase</keyword>